<dbReference type="EMBL" id="CP024608">
    <property type="protein sequence ID" value="ATQ77336.1"/>
    <property type="molecule type" value="Genomic_DNA"/>
</dbReference>
<gene>
    <name evidence="2" type="ORF">CR152_24560</name>
</gene>
<protein>
    <submittedName>
        <fullName evidence="2">Uncharacterized protein</fullName>
    </submittedName>
</protein>
<evidence type="ECO:0000313" key="3">
    <source>
        <dbReference type="Proteomes" id="UP000229897"/>
    </source>
</evidence>
<keyword evidence="1" id="KW-0812">Transmembrane</keyword>
<name>A0A2D2DQS8_9BURK</name>
<organism evidence="2 3">
    <name type="scientific">Massilia violaceinigra</name>
    <dbReference type="NCBI Taxonomy" id="2045208"/>
    <lineage>
        <taxon>Bacteria</taxon>
        <taxon>Pseudomonadati</taxon>
        <taxon>Pseudomonadota</taxon>
        <taxon>Betaproteobacteria</taxon>
        <taxon>Burkholderiales</taxon>
        <taxon>Oxalobacteraceae</taxon>
        <taxon>Telluria group</taxon>
        <taxon>Massilia</taxon>
    </lineage>
</organism>
<evidence type="ECO:0000313" key="2">
    <source>
        <dbReference type="EMBL" id="ATQ77336.1"/>
    </source>
</evidence>
<dbReference type="KEGG" id="mass:CR152_24560"/>
<dbReference type="AlphaFoldDB" id="A0A2D2DQS8"/>
<keyword evidence="1" id="KW-0472">Membrane</keyword>
<dbReference type="Proteomes" id="UP000229897">
    <property type="component" value="Chromosome"/>
</dbReference>
<keyword evidence="1" id="KW-1133">Transmembrane helix</keyword>
<evidence type="ECO:0000256" key="1">
    <source>
        <dbReference type="SAM" id="Phobius"/>
    </source>
</evidence>
<keyword evidence="3" id="KW-1185">Reference proteome</keyword>
<dbReference type="RefSeq" id="WP_099879412.1">
    <property type="nucleotide sequence ID" value="NZ_CP024608.1"/>
</dbReference>
<proteinExistence type="predicted"/>
<feature type="transmembrane region" description="Helical" evidence="1">
    <location>
        <begin position="7"/>
        <end position="24"/>
    </location>
</feature>
<reference evidence="2" key="1">
    <citation type="submission" date="2017-10" db="EMBL/GenBank/DDBJ databases">
        <title>Massilia psychrophilum sp. nov., a novel purple-pigmented bacterium isolated from Tianshan glacier, Xinjiang Municipality, China.</title>
        <authorList>
            <person name="Wang H."/>
        </authorList>
    </citation>
    <scope>NUCLEOTIDE SEQUENCE [LARGE SCALE GENOMIC DNA]</scope>
    <source>
        <strain evidence="2">B2</strain>
    </source>
</reference>
<sequence>MKKISTVVYAVVIGFVLYAVAYMYCWGRPACLTNDYEQLSWTFSAGHADSALRDGRPDMSIEMRVLAPGNAHAKIAYTRASLLIECRRPLEDTSRISYVEMRSAQLSTAIEAWLAGRNDVTGFHHGTLKTGKTVPDPGSSLWFKPVWGHAYPAKHAPDWYPTNRMTEQHFVAFWGTGYLFRGEGKDEYYWVGFNR</sequence>
<accession>A0A2D2DQS8</accession>